<keyword evidence="2" id="KW-1185">Reference proteome</keyword>
<evidence type="ECO:0000313" key="2">
    <source>
        <dbReference type="Proteomes" id="UP000807469"/>
    </source>
</evidence>
<evidence type="ECO:0000313" key="1">
    <source>
        <dbReference type="EMBL" id="KAF9476431.1"/>
    </source>
</evidence>
<protein>
    <submittedName>
        <fullName evidence="1">Uncharacterized protein</fullName>
    </submittedName>
</protein>
<proteinExistence type="predicted"/>
<dbReference type="Proteomes" id="UP000807469">
    <property type="component" value="Unassembled WGS sequence"/>
</dbReference>
<gene>
    <name evidence="1" type="ORF">BDN70DRAFT_171777</name>
</gene>
<reference evidence="1" key="1">
    <citation type="submission" date="2020-11" db="EMBL/GenBank/DDBJ databases">
        <authorList>
            <consortium name="DOE Joint Genome Institute"/>
            <person name="Ahrendt S."/>
            <person name="Riley R."/>
            <person name="Andreopoulos W."/>
            <person name="Labutti K."/>
            <person name="Pangilinan J."/>
            <person name="Ruiz-Duenas F.J."/>
            <person name="Barrasa J.M."/>
            <person name="Sanchez-Garcia M."/>
            <person name="Camarero S."/>
            <person name="Miyauchi S."/>
            <person name="Serrano A."/>
            <person name="Linde D."/>
            <person name="Babiker R."/>
            <person name="Drula E."/>
            <person name="Ayuso-Fernandez I."/>
            <person name="Pacheco R."/>
            <person name="Padilla G."/>
            <person name="Ferreira P."/>
            <person name="Barriuso J."/>
            <person name="Kellner H."/>
            <person name="Castanera R."/>
            <person name="Alfaro M."/>
            <person name="Ramirez L."/>
            <person name="Pisabarro A.G."/>
            <person name="Kuo A."/>
            <person name="Tritt A."/>
            <person name="Lipzen A."/>
            <person name="He G."/>
            <person name="Yan M."/>
            <person name="Ng V."/>
            <person name="Cullen D."/>
            <person name="Martin F."/>
            <person name="Rosso M.-N."/>
            <person name="Henrissat B."/>
            <person name="Hibbett D."/>
            <person name="Martinez A.T."/>
            <person name="Grigoriev I.V."/>
        </authorList>
    </citation>
    <scope>NUCLEOTIDE SEQUENCE</scope>
    <source>
        <strain evidence="1">CIRM-BRFM 674</strain>
    </source>
</reference>
<organism evidence="1 2">
    <name type="scientific">Pholiota conissans</name>
    <dbReference type="NCBI Taxonomy" id="109636"/>
    <lineage>
        <taxon>Eukaryota</taxon>
        <taxon>Fungi</taxon>
        <taxon>Dikarya</taxon>
        <taxon>Basidiomycota</taxon>
        <taxon>Agaricomycotina</taxon>
        <taxon>Agaricomycetes</taxon>
        <taxon>Agaricomycetidae</taxon>
        <taxon>Agaricales</taxon>
        <taxon>Agaricineae</taxon>
        <taxon>Strophariaceae</taxon>
        <taxon>Pholiota</taxon>
    </lineage>
</organism>
<accession>A0A9P5YYX7</accession>
<sequence length="146" mass="16610">MAHATNHSHRYLSPLHMNCVQLYGLQRDVKALWGGIIVPRASALSYEMEVLNPPRTRNTALICHILLLRWCSLLFRASVRTSCIHPFRPTTVPPHSILPLNPLPPRTHLRHPPPDFYFRIYNNSPLVAPIPFTPGADGPFPLRPQM</sequence>
<name>A0A9P5YYX7_9AGAR</name>
<comment type="caution">
    <text evidence="1">The sequence shown here is derived from an EMBL/GenBank/DDBJ whole genome shotgun (WGS) entry which is preliminary data.</text>
</comment>
<dbReference type="AlphaFoldDB" id="A0A9P5YYX7"/>
<dbReference type="EMBL" id="MU155294">
    <property type="protein sequence ID" value="KAF9476431.1"/>
    <property type="molecule type" value="Genomic_DNA"/>
</dbReference>